<feature type="transmembrane region" description="Helical" evidence="1">
    <location>
        <begin position="45"/>
        <end position="67"/>
    </location>
</feature>
<comment type="caution">
    <text evidence="2">The sequence shown here is derived from an EMBL/GenBank/DDBJ whole genome shotgun (WGS) entry which is preliminary data.</text>
</comment>
<keyword evidence="1" id="KW-0812">Transmembrane</keyword>
<dbReference type="Proteomes" id="UP001461498">
    <property type="component" value="Unassembled WGS sequence"/>
</dbReference>
<keyword evidence="1" id="KW-1133">Transmembrane helix</keyword>
<protein>
    <submittedName>
        <fullName evidence="2">Uncharacterized protein</fullName>
    </submittedName>
</protein>
<dbReference type="AlphaFoldDB" id="A0AAW1DGU6"/>
<sequence length="211" mass="23461">MADLIPQPIWNWLSKAWRSMEDLADKIDDLICTFEGGGDTTMDTVAMYMFGWMLFGLVVLGVGRFAYGKFIRTRLSSTDKTVTPKTDVAEVIKPAKAVVTESAKPVAASAGKYVPPTPPVRKRLGSKSGRPTGLVVKPKSSTVIHPPPTATGPESESVKWVNDFFTWLYSDIVVVNELLNTWIQSLNEFTKKSVAEVSHYICFLIFIEFYC</sequence>
<evidence type="ECO:0000313" key="2">
    <source>
        <dbReference type="EMBL" id="KAK9510046.1"/>
    </source>
</evidence>
<keyword evidence="1" id="KW-0472">Membrane</keyword>
<accession>A0AAW1DGU6</accession>
<keyword evidence="3" id="KW-1185">Reference proteome</keyword>
<dbReference type="EMBL" id="JAPXFL010000002">
    <property type="protein sequence ID" value="KAK9510046.1"/>
    <property type="molecule type" value="Genomic_DNA"/>
</dbReference>
<evidence type="ECO:0000256" key="1">
    <source>
        <dbReference type="SAM" id="Phobius"/>
    </source>
</evidence>
<proteinExistence type="predicted"/>
<reference evidence="2 3" key="1">
    <citation type="submission" date="2022-12" db="EMBL/GenBank/DDBJ databases">
        <title>Chromosome-level genome assembly of true bugs.</title>
        <authorList>
            <person name="Ma L."/>
            <person name="Li H."/>
        </authorList>
    </citation>
    <scope>NUCLEOTIDE SEQUENCE [LARGE SCALE GENOMIC DNA]</scope>
    <source>
        <strain evidence="2">Lab_2022b</strain>
    </source>
</reference>
<name>A0AAW1DGU6_9HEMI</name>
<evidence type="ECO:0000313" key="3">
    <source>
        <dbReference type="Proteomes" id="UP001461498"/>
    </source>
</evidence>
<organism evidence="2 3">
    <name type="scientific">Rhynocoris fuscipes</name>
    <dbReference type="NCBI Taxonomy" id="488301"/>
    <lineage>
        <taxon>Eukaryota</taxon>
        <taxon>Metazoa</taxon>
        <taxon>Ecdysozoa</taxon>
        <taxon>Arthropoda</taxon>
        <taxon>Hexapoda</taxon>
        <taxon>Insecta</taxon>
        <taxon>Pterygota</taxon>
        <taxon>Neoptera</taxon>
        <taxon>Paraneoptera</taxon>
        <taxon>Hemiptera</taxon>
        <taxon>Heteroptera</taxon>
        <taxon>Panheteroptera</taxon>
        <taxon>Cimicomorpha</taxon>
        <taxon>Reduviidae</taxon>
        <taxon>Harpactorinae</taxon>
        <taxon>Harpactorini</taxon>
        <taxon>Rhynocoris</taxon>
    </lineage>
</organism>
<gene>
    <name evidence="2" type="ORF">O3M35_004919</name>
</gene>